<proteinExistence type="inferred from homology"/>
<protein>
    <submittedName>
        <fullName evidence="4">Uncharacterized protein</fullName>
    </submittedName>
</protein>
<keyword evidence="2" id="KW-0378">Hydrolase</keyword>
<keyword evidence="3" id="KW-0812">Transmembrane</keyword>
<dbReference type="PANTHER" id="PTHR10858">
    <property type="entry name" value="DEOXYRIBONUCLEASE II"/>
    <property type="match status" value="1"/>
</dbReference>
<organism evidence="4">
    <name type="scientific">Toxocara canis</name>
    <name type="common">Canine roundworm</name>
    <dbReference type="NCBI Taxonomy" id="6265"/>
    <lineage>
        <taxon>Eukaryota</taxon>
        <taxon>Metazoa</taxon>
        <taxon>Ecdysozoa</taxon>
        <taxon>Nematoda</taxon>
        <taxon>Chromadorea</taxon>
        <taxon>Rhabditida</taxon>
        <taxon>Spirurina</taxon>
        <taxon>Ascaridomorpha</taxon>
        <taxon>Ascaridoidea</taxon>
        <taxon>Toxocaridae</taxon>
        <taxon>Toxocara</taxon>
    </lineage>
</organism>
<dbReference type="GO" id="GO:0004531">
    <property type="term" value="F:deoxyribonuclease II activity"/>
    <property type="evidence" value="ECO:0007669"/>
    <property type="project" value="InterPro"/>
</dbReference>
<comment type="similarity">
    <text evidence="1">Belongs to the DNase II family.</text>
</comment>
<accession>A0A3P7F7M8</accession>
<dbReference type="AlphaFoldDB" id="A0A3P7F7M8"/>
<dbReference type="Pfam" id="PF03265">
    <property type="entry name" value="DNase_II"/>
    <property type="match status" value="1"/>
</dbReference>
<dbReference type="CDD" id="cd09120">
    <property type="entry name" value="PLDc_DNaseII_1"/>
    <property type="match status" value="1"/>
</dbReference>
<name>A0A3P7F7M8_TOXCA</name>
<gene>
    <name evidence="4" type="ORF">TCNE_LOCUS650</name>
</gene>
<keyword evidence="3" id="KW-1133">Transmembrane helix</keyword>
<evidence type="ECO:0000256" key="3">
    <source>
        <dbReference type="SAM" id="Phobius"/>
    </source>
</evidence>
<keyword evidence="3" id="KW-0472">Membrane</keyword>
<dbReference type="PANTHER" id="PTHR10858:SF24">
    <property type="entry name" value="CELL DEATH-RELATED NUCLEASE 6"/>
    <property type="match status" value="1"/>
</dbReference>
<evidence type="ECO:0000256" key="2">
    <source>
        <dbReference type="ARBA" id="ARBA00022801"/>
    </source>
</evidence>
<evidence type="ECO:0000313" key="4">
    <source>
        <dbReference type="EMBL" id="VDM24607.1"/>
    </source>
</evidence>
<dbReference type="InterPro" id="IPR004947">
    <property type="entry name" value="DNase_II"/>
</dbReference>
<feature type="transmembrane region" description="Helical" evidence="3">
    <location>
        <begin position="141"/>
        <end position="160"/>
    </location>
</feature>
<reference evidence="4" key="1">
    <citation type="submission" date="2018-11" db="EMBL/GenBank/DDBJ databases">
        <authorList>
            <consortium name="Pathogen Informatics"/>
        </authorList>
    </citation>
    <scope>NUCLEOTIDE SEQUENCE [LARGE SCALE GENOMIC DNA]</scope>
</reference>
<dbReference type="EMBL" id="UYWY01000335">
    <property type="protein sequence ID" value="VDM24607.1"/>
    <property type="molecule type" value="Genomic_DNA"/>
</dbReference>
<sequence length="165" mass="18858">MFSRFVFYKIPRLKSSDNVIIQNGDAFIYFDSNYKQWTLSNVGMVSKDQPIAYTLQQYYDNSNNPEASCLLVFSIMYSDQLPYPHNGTWSSTSGHCKGVTVFSETSGFWLIHSIPKFPRNDTYEYPSNAHRYGQMGICISLPYAALSYIGELMIAIVLYFSKNTA</sequence>
<dbReference type="GO" id="GO:0006309">
    <property type="term" value="P:apoptotic DNA fragmentation"/>
    <property type="evidence" value="ECO:0007669"/>
    <property type="project" value="TreeGrafter"/>
</dbReference>
<evidence type="ECO:0000256" key="1">
    <source>
        <dbReference type="ARBA" id="ARBA00007527"/>
    </source>
</evidence>